<name>I4C2A3_DESTA</name>
<feature type="compositionally biased region" description="Basic residues" evidence="1">
    <location>
        <begin position="68"/>
        <end position="83"/>
    </location>
</feature>
<dbReference type="EMBL" id="CP003360">
    <property type="protein sequence ID" value="AFM23694.1"/>
    <property type="molecule type" value="Genomic_DNA"/>
</dbReference>
<reference evidence="3" key="1">
    <citation type="submission" date="2012-06" db="EMBL/GenBank/DDBJ databases">
        <title>Complete sequence of chromosome of Desulfomonile tiedjei DSM 6799.</title>
        <authorList>
            <person name="Lucas S."/>
            <person name="Copeland A."/>
            <person name="Lapidus A."/>
            <person name="Glavina del Rio T."/>
            <person name="Dalin E."/>
            <person name="Tice H."/>
            <person name="Bruce D."/>
            <person name="Goodwin L."/>
            <person name="Pitluck S."/>
            <person name="Peters L."/>
            <person name="Ovchinnikova G."/>
            <person name="Zeytun A."/>
            <person name="Lu M."/>
            <person name="Kyrpides N."/>
            <person name="Mavromatis K."/>
            <person name="Ivanova N."/>
            <person name="Brettin T."/>
            <person name="Detter J.C."/>
            <person name="Han C."/>
            <person name="Larimer F."/>
            <person name="Land M."/>
            <person name="Hauser L."/>
            <person name="Markowitz V."/>
            <person name="Cheng J.-F."/>
            <person name="Hugenholtz P."/>
            <person name="Woyke T."/>
            <person name="Wu D."/>
            <person name="Spring S."/>
            <person name="Schroeder M."/>
            <person name="Brambilla E."/>
            <person name="Klenk H.-P."/>
            <person name="Eisen J.A."/>
        </authorList>
    </citation>
    <scope>NUCLEOTIDE SEQUENCE [LARGE SCALE GENOMIC DNA]</scope>
    <source>
        <strain evidence="3">ATCC 49306 / DSM 6799 / DCB-1</strain>
    </source>
</reference>
<feature type="region of interest" description="Disordered" evidence="1">
    <location>
        <begin position="56"/>
        <end position="129"/>
    </location>
</feature>
<keyword evidence="3" id="KW-1185">Reference proteome</keyword>
<accession>I4C2A3</accession>
<sequence length="129" mass="13999">MSRSVGLVVVLVLSSILFVFGQVLAGTPFNDKQKIGPTEGLAKAFKAADQLAALEKGSSKHTGITSSKKSKSASKYSGKKSATKKSAFSKVKNSKKHSFIKNKYSKKPATSKKRSHKHDRKIKTAKRFS</sequence>
<feature type="compositionally biased region" description="Basic residues" evidence="1">
    <location>
        <begin position="92"/>
        <end position="129"/>
    </location>
</feature>
<gene>
    <name evidence="2" type="ordered locus">Desti_0976</name>
</gene>
<dbReference type="RefSeq" id="WP_014808849.1">
    <property type="nucleotide sequence ID" value="NC_018025.1"/>
</dbReference>
<evidence type="ECO:0000313" key="2">
    <source>
        <dbReference type="EMBL" id="AFM23694.1"/>
    </source>
</evidence>
<dbReference type="Proteomes" id="UP000006055">
    <property type="component" value="Chromosome"/>
</dbReference>
<protein>
    <submittedName>
        <fullName evidence="2">Uncharacterized protein</fullName>
    </submittedName>
</protein>
<dbReference type="AlphaFoldDB" id="I4C2A3"/>
<dbReference type="HOGENOM" id="CLU_1945302_0_0_7"/>
<dbReference type="STRING" id="706587.Desti_0976"/>
<organism evidence="2 3">
    <name type="scientific">Desulfomonile tiedjei (strain ATCC 49306 / DSM 6799 / DCB-1)</name>
    <dbReference type="NCBI Taxonomy" id="706587"/>
    <lineage>
        <taxon>Bacteria</taxon>
        <taxon>Pseudomonadati</taxon>
        <taxon>Thermodesulfobacteriota</taxon>
        <taxon>Desulfomonilia</taxon>
        <taxon>Desulfomonilales</taxon>
        <taxon>Desulfomonilaceae</taxon>
        <taxon>Desulfomonile</taxon>
    </lineage>
</organism>
<feature type="compositionally biased region" description="Low complexity" evidence="1">
    <location>
        <begin position="56"/>
        <end position="67"/>
    </location>
</feature>
<evidence type="ECO:0000313" key="3">
    <source>
        <dbReference type="Proteomes" id="UP000006055"/>
    </source>
</evidence>
<evidence type="ECO:0000256" key="1">
    <source>
        <dbReference type="SAM" id="MobiDB-lite"/>
    </source>
</evidence>
<proteinExistence type="predicted"/>
<dbReference type="KEGG" id="dti:Desti_0976"/>